<feature type="signal peptide" evidence="1">
    <location>
        <begin position="1"/>
        <end position="25"/>
    </location>
</feature>
<dbReference type="KEGG" id="est:DN752_20680"/>
<sequence>MNRYFCFISIFTVMISLLSTTISNAQFNEDDLVTRSGINFQYNKQGSPYSLPENMSDELTSFSYYFTPGIGKFFGNGFYAGIEGRIGARSQKYTSLPDGNTTNANSTIYGGGILLRKYFKVAERFTPFVGLSNTFYKEKGDEKLPGQPYSYNQNNFTADLQLGAQYRLSPRFGIEAYYTPGGLLVSKDMNSNQKTDNTSNFGGNGQHFSLGINYFLGKK</sequence>
<evidence type="ECO:0008006" key="4">
    <source>
        <dbReference type="Google" id="ProtNLM"/>
    </source>
</evidence>
<dbReference type="RefSeq" id="WP_112785734.1">
    <property type="nucleotide sequence ID" value="NZ_CP030041.1"/>
</dbReference>
<feature type="chain" id="PRO_5016347239" description="Outer membrane protein beta-barrel domain-containing protein" evidence="1">
    <location>
        <begin position="26"/>
        <end position="219"/>
    </location>
</feature>
<dbReference type="SUPFAM" id="SSF56925">
    <property type="entry name" value="OMPA-like"/>
    <property type="match status" value="1"/>
</dbReference>
<keyword evidence="3" id="KW-1185">Reference proteome</keyword>
<evidence type="ECO:0000313" key="3">
    <source>
        <dbReference type="Proteomes" id="UP000248688"/>
    </source>
</evidence>
<keyword evidence="1" id="KW-0732">Signal</keyword>
<evidence type="ECO:0000313" key="2">
    <source>
        <dbReference type="EMBL" id="AWW32361.1"/>
    </source>
</evidence>
<gene>
    <name evidence="2" type="ORF">DN752_20680</name>
</gene>
<protein>
    <recommendedName>
        <fullName evidence="4">Outer membrane protein beta-barrel domain-containing protein</fullName>
    </recommendedName>
</protein>
<accession>A0A2Z4IMM1</accession>
<dbReference type="OrthoDB" id="945117at2"/>
<dbReference type="AlphaFoldDB" id="A0A2Z4IMM1"/>
<name>A0A2Z4IMM1_9BACT</name>
<evidence type="ECO:0000256" key="1">
    <source>
        <dbReference type="SAM" id="SignalP"/>
    </source>
</evidence>
<dbReference type="Proteomes" id="UP000248688">
    <property type="component" value="Chromosome"/>
</dbReference>
<proteinExistence type="predicted"/>
<reference evidence="2 3" key="1">
    <citation type="submission" date="2018-06" db="EMBL/GenBank/DDBJ databases">
        <title>Echinicola strongylocentroti sp. nov., isolated from a sea urchin Strongylocentrotus intermedius.</title>
        <authorList>
            <person name="Bae S.S."/>
        </authorList>
    </citation>
    <scope>NUCLEOTIDE SEQUENCE [LARGE SCALE GENOMIC DNA]</scope>
    <source>
        <strain evidence="2 3">MEBiC08714</strain>
    </source>
</reference>
<dbReference type="EMBL" id="CP030041">
    <property type="protein sequence ID" value="AWW32361.1"/>
    <property type="molecule type" value="Genomic_DNA"/>
</dbReference>
<organism evidence="2 3">
    <name type="scientific">Echinicola strongylocentroti</name>
    <dbReference type="NCBI Taxonomy" id="1795355"/>
    <lineage>
        <taxon>Bacteria</taxon>
        <taxon>Pseudomonadati</taxon>
        <taxon>Bacteroidota</taxon>
        <taxon>Cytophagia</taxon>
        <taxon>Cytophagales</taxon>
        <taxon>Cyclobacteriaceae</taxon>
        <taxon>Echinicola</taxon>
    </lineage>
</organism>
<dbReference type="InterPro" id="IPR011250">
    <property type="entry name" value="OMP/PagP_B-barrel"/>
</dbReference>
<dbReference type="Gene3D" id="2.40.160.20">
    <property type="match status" value="1"/>
</dbReference>